<reference evidence="2" key="1">
    <citation type="journal article" date="2024" name="Proc. Natl. Acad. Sci. U.S.A.">
        <title>Extraordinary preservation of gene collinearity over three hundred million years revealed in homosporous lycophytes.</title>
        <authorList>
            <person name="Li C."/>
            <person name="Wickell D."/>
            <person name="Kuo L.Y."/>
            <person name="Chen X."/>
            <person name="Nie B."/>
            <person name="Liao X."/>
            <person name="Peng D."/>
            <person name="Ji J."/>
            <person name="Jenkins J."/>
            <person name="Williams M."/>
            <person name="Shu S."/>
            <person name="Plott C."/>
            <person name="Barry K."/>
            <person name="Rajasekar S."/>
            <person name="Grimwood J."/>
            <person name="Han X."/>
            <person name="Sun S."/>
            <person name="Hou Z."/>
            <person name="He W."/>
            <person name="Dai G."/>
            <person name="Sun C."/>
            <person name="Schmutz J."/>
            <person name="Leebens-Mack J.H."/>
            <person name="Li F.W."/>
            <person name="Wang L."/>
        </authorList>
    </citation>
    <scope>NUCLEOTIDE SEQUENCE [LARGE SCALE GENOMIC DNA]</scope>
    <source>
        <strain evidence="2">cv. PW_Plant_1</strain>
    </source>
</reference>
<keyword evidence="2" id="KW-1185">Reference proteome</keyword>
<accession>A0ACC2ANU3</accession>
<evidence type="ECO:0000313" key="2">
    <source>
        <dbReference type="Proteomes" id="UP001162992"/>
    </source>
</evidence>
<gene>
    <name evidence="1" type="ORF">O6H91_20G029400</name>
</gene>
<dbReference type="Proteomes" id="UP001162992">
    <property type="component" value="Chromosome 20"/>
</dbReference>
<protein>
    <submittedName>
        <fullName evidence="1">Uncharacterized protein</fullName>
    </submittedName>
</protein>
<sequence>MEGIKGSIAAGWAWSAAAGATAALAAVLAKLASPVVRWEYRIISYAGVITCNVIMWSCYVRSLKALSSLQATVVNFAVNFILTGFLGLICFGETLHLEWFIGAFFIVFGIFVLSKAGVPNKDSTMTTKEE</sequence>
<organism evidence="1 2">
    <name type="scientific">Diphasiastrum complanatum</name>
    <name type="common">Issler's clubmoss</name>
    <name type="synonym">Lycopodium complanatum</name>
    <dbReference type="NCBI Taxonomy" id="34168"/>
    <lineage>
        <taxon>Eukaryota</taxon>
        <taxon>Viridiplantae</taxon>
        <taxon>Streptophyta</taxon>
        <taxon>Embryophyta</taxon>
        <taxon>Tracheophyta</taxon>
        <taxon>Lycopodiopsida</taxon>
        <taxon>Lycopodiales</taxon>
        <taxon>Lycopodiaceae</taxon>
        <taxon>Lycopodioideae</taxon>
        <taxon>Diphasiastrum</taxon>
    </lineage>
</organism>
<comment type="caution">
    <text evidence="1">The sequence shown here is derived from an EMBL/GenBank/DDBJ whole genome shotgun (WGS) entry which is preliminary data.</text>
</comment>
<evidence type="ECO:0000313" key="1">
    <source>
        <dbReference type="EMBL" id="KAJ7519224.1"/>
    </source>
</evidence>
<proteinExistence type="predicted"/>
<name>A0ACC2ANU3_DIPCM</name>
<dbReference type="EMBL" id="CM055111">
    <property type="protein sequence ID" value="KAJ7519224.1"/>
    <property type="molecule type" value="Genomic_DNA"/>
</dbReference>